<dbReference type="SMART" id="SM00282">
    <property type="entry name" value="LamG"/>
    <property type="match status" value="1"/>
</dbReference>
<keyword evidence="4" id="KW-1185">Reference proteome</keyword>
<sequence>MLTVTVSECSETSYTTSSPLTGVEADSCVLQGRVATRKKSLDVDTMFYIGGVEPHVSLPPFSLSLPHFDGCLSNLMMDDRIVDLASPVRQHGTSEGCPPLERDCPVGSCLRGDCVSVWNGAICHCEESPECGAAVQSSVSLSNGHVGLELPPGSAFTVETFSLAFRTRQATATLISFGSVASVKLLDGSMVLSHNSSSSSSSPSPQLTTLTLHTTVSDGLWHTVTMTTSTAEGTKMSVDSGRATASHPLPLTLTVTTLVLGSTTTTDNSGDHFDGCLSDFSINVQRFDLASVVISNTSDSVFSNVESLRATPGCGAGSRCTNYTCPAHSTCVSGWRINTCVCEDGYVPTEGGICSDPCSPNPCQNEGTC</sequence>
<dbReference type="InterPro" id="IPR013320">
    <property type="entry name" value="ConA-like_dom_sf"/>
</dbReference>
<dbReference type="PANTHER" id="PTHR15036">
    <property type="entry name" value="PIKACHURIN-LIKE PROTEIN"/>
    <property type="match status" value="1"/>
</dbReference>
<dbReference type="PROSITE" id="PS50025">
    <property type="entry name" value="LAM_G_DOMAIN"/>
    <property type="match status" value="2"/>
</dbReference>
<dbReference type="SUPFAM" id="SSF49899">
    <property type="entry name" value="Concanavalin A-like lectins/glucanases"/>
    <property type="match status" value="2"/>
</dbReference>
<comment type="caution">
    <text evidence="1">Lacks conserved residue(s) required for the propagation of feature annotation.</text>
</comment>
<feature type="non-terminal residue" evidence="3">
    <location>
        <position position="369"/>
    </location>
</feature>
<protein>
    <submittedName>
        <fullName evidence="3">Cadherin EGF LAG seven-pass G-type receptor 1</fullName>
    </submittedName>
</protein>
<evidence type="ECO:0000256" key="1">
    <source>
        <dbReference type="PROSITE-ProRule" id="PRU00122"/>
    </source>
</evidence>
<evidence type="ECO:0000313" key="3">
    <source>
        <dbReference type="EMBL" id="CAI8010180.1"/>
    </source>
</evidence>
<dbReference type="CDD" id="cd00110">
    <property type="entry name" value="LamG"/>
    <property type="match status" value="1"/>
</dbReference>
<dbReference type="InterPro" id="IPR001791">
    <property type="entry name" value="Laminin_G"/>
</dbReference>
<comment type="caution">
    <text evidence="3">The sequence shown here is derived from an EMBL/GenBank/DDBJ whole genome shotgun (WGS) entry which is preliminary data.</text>
</comment>
<dbReference type="AlphaFoldDB" id="A0AA35WD30"/>
<proteinExistence type="predicted"/>
<feature type="domain" description="Laminin G" evidence="2">
    <location>
        <begin position="1"/>
        <end position="97"/>
    </location>
</feature>
<dbReference type="InterPro" id="IPR050372">
    <property type="entry name" value="Neurexin-related_CASP"/>
</dbReference>
<feature type="domain" description="Laminin G" evidence="2">
    <location>
        <begin position="135"/>
        <end position="314"/>
    </location>
</feature>
<gene>
    <name evidence="3" type="ORF">GBAR_LOCUS6730</name>
</gene>
<dbReference type="PANTHER" id="PTHR15036:SF49">
    <property type="entry name" value="AXOTACTIN"/>
    <property type="match status" value="1"/>
</dbReference>
<dbReference type="Gene3D" id="2.60.120.200">
    <property type="match status" value="2"/>
</dbReference>
<dbReference type="EMBL" id="CASHTH010001013">
    <property type="protein sequence ID" value="CAI8010180.1"/>
    <property type="molecule type" value="Genomic_DNA"/>
</dbReference>
<dbReference type="Proteomes" id="UP001174909">
    <property type="component" value="Unassembled WGS sequence"/>
</dbReference>
<name>A0AA35WD30_GEOBA</name>
<dbReference type="GO" id="GO:0016020">
    <property type="term" value="C:membrane"/>
    <property type="evidence" value="ECO:0007669"/>
    <property type="project" value="UniProtKB-SubCell"/>
</dbReference>
<reference evidence="3" key="1">
    <citation type="submission" date="2023-03" db="EMBL/GenBank/DDBJ databases">
        <authorList>
            <person name="Steffen K."/>
            <person name="Cardenas P."/>
        </authorList>
    </citation>
    <scope>NUCLEOTIDE SEQUENCE</scope>
</reference>
<organism evidence="3 4">
    <name type="scientific">Geodia barretti</name>
    <name type="common">Barrett's horny sponge</name>
    <dbReference type="NCBI Taxonomy" id="519541"/>
    <lineage>
        <taxon>Eukaryota</taxon>
        <taxon>Metazoa</taxon>
        <taxon>Porifera</taxon>
        <taxon>Demospongiae</taxon>
        <taxon>Heteroscleromorpha</taxon>
        <taxon>Tetractinellida</taxon>
        <taxon>Astrophorina</taxon>
        <taxon>Geodiidae</taxon>
        <taxon>Geodia</taxon>
    </lineage>
</organism>
<dbReference type="Pfam" id="PF02210">
    <property type="entry name" value="Laminin_G_2"/>
    <property type="match status" value="1"/>
</dbReference>
<keyword evidence="3" id="KW-0675">Receptor</keyword>
<accession>A0AA35WD30</accession>
<evidence type="ECO:0000259" key="2">
    <source>
        <dbReference type="PROSITE" id="PS50025"/>
    </source>
</evidence>
<evidence type="ECO:0000313" key="4">
    <source>
        <dbReference type="Proteomes" id="UP001174909"/>
    </source>
</evidence>